<dbReference type="Proteomes" id="UP000249757">
    <property type="component" value="Unassembled WGS sequence"/>
</dbReference>
<evidence type="ECO:0000313" key="19">
    <source>
        <dbReference type="Proteomes" id="UP000249757"/>
    </source>
</evidence>
<evidence type="ECO:0000256" key="5">
    <source>
        <dbReference type="ARBA" id="ARBA00022759"/>
    </source>
</evidence>
<feature type="domain" description="Integrase catalytic" evidence="17">
    <location>
        <begin position="612"/>
        <end position="781"/>
    </location>
</feature>
<dbReference type="InterPro" id="IPR012337">
    <property type="entry name" value="RNaseH-like_sf"/>
</dbReference>
<comment type="catalytic activity">
    <reaction evidence="14">
        <text>DNA(n) + a 2'-deoxyribonucleoside 5'-triphosphate = DNA(n+1) + diphosphate</text>
        <dbReference type="Rhea" id="RHEA:22508"/>
        <dbReference type="Rhea" id="RHEA-COMP:17339"/>
        <dbReference type="Rhea" id="RHEA-COMP:17340"/>
        <dbReference type="ChEBI" id="CHEBI:33019"/>
        <dbReference type="ChEBI" id="CHEBI:61560"/>
        <dbReference type="ChEBI" id="CHEBI:173112"/>
        <dbReference type="EC" id="2.7.7.49"/>
    </reaction>
</comment>
<comment type="caution">
    <text evidence="18">The sequence shown here is derived from an EMBL/GenBank/DDBJ whole genome shotgun (WGS) entry which is preliminary data.</text>
</comment>
<evidence type="ECO:0000256" key="8">
    <source>
        <dbReference type="ARBA" id="ARBA00022884"/>
    </source>
</evidence>
<dbReference type="PANTHER" id="PTHR42648">
    <property type="entry name" value="TRANSPOSASE, PUTATIVE-RELATED"/>
    <property type="match status" value="1"/>
</dbReference>
<organism evidence="18 19">
    <name type="scientific">Pyrenophora tritici-repentis</name>
    <dbReference type="NCBI Taxonomy" id="45151"/>
    <lineage>
        <taxon>Eukaryota</taxon>
        <taxon>Fungi</taxon>
        <taxon>Dikarya</taxon>
        <taxon>Ascomycota</taxon>
        <taxon>Pezizomycotina</taxon>
        <taxon>Dothideomycetes</taxon>
        <taxon>Pleosporomycetidae</taxon>
        <taxon>Pleosporales</taxon>
        <taxon>Pleosporineae</taxon>
        <taxon>Pleosporaceae</taxon>
        <taxon>Pyrenophora</taxon>
    </lineage>
</organism>
<keyword evidence="1" id="KW-0815">Transposition</keyword>
<keyword evidence="8" id="KW-0694">RNA-binding</keyword>
<dbReference type="Gene3D" id="1.25.40.10">
    <property type="entry name" value="Tetratricopeptide repeat domain"/>
    <property type="match status" value="1"/>
</dbReference>
<evidence type="ECO:0000256" key="9">
    <source>
        <dbReference type="ARBA" id="ARBA00022908"/>
    </source>
</evidence>
<dbReference type="GO" id="GO:0005634">
    <property type="term" value="C:nucleus"/>
    <property type="evidence" value="ECO:0007669"/>
    <property type="project" value="UniProtKB-ARBA"/>
</dbReference>
<proteinExistence type="predicted"/>
<evidence type="ECO:0000256" key="3">
    <source>
        <dbReference type="ARBA" id="ARBA00022722"/>
    </source>
</evidence>
<dbReference type="GO" id="GO:0003723">
    <property type="term" value="F:RNA binding"/>
    <property type="evidence" value="ECO:0007669"/>
    <property type="project" value="UniProtKB-KW"/>
</dbReference>
<evidence type="ECO:0000256" key="7">
    <source>
        <dbReference type="ARBA" id="ARBA00022842"/>
    </source>
</evidence>
<evidence type="ECO:0000256" key="2">
    <source>
        <dbReference type="ARBA" id="ARBA00022695"/>
    </source>
</evidence>
<dbReference type="AlphaFoldDB" id="A0A922T0I8"/>
<dbReference type="GO" id="GO:0006310">
    <property type="term" value="P:DNA recombination"/>
    <property type="evidence" value="ECO:0007669"/>
    <property type="project" value="UniProtKB-KW"/>
</dbReference>
<keyword evidence="6" id="KW-0378">Hydrolase</keyword>
<evidence type="ECO:0000256" key="12">
    <source>
        <dbReference type="ARBA" id="ARBA00023125"/>
    </source>
</evidence>
<feature type="region of interest" description="Disordered" evidence="16">
    <location>
        <begin position="918"/>
        <end position="982"/>
    </location>
</feature>
<evidence type="ECO:0000256" key="16">
    <source>
        <dbReference type="SAM" id="MobiDB-lite"/>
    </source>
</evidence>
<evidence type="ECO:0000256" key="1">
    <source>
        <dbReference type="ARBA" id="ARBA00022578"/>
    </source>
</evidence>
<evidence type="ECO:0000256" key="13">
    <source>
        <dbReference type="ARBA" id="ARBA00023172"/>
    </source>
</evidence>
<dbReference type="Gene3D" id="3.30.420.10">
    <property type="entry name" value="Ribonuclease H-like superfamily/Ribonuclease H"/>
    <property type="match status" value="1"/>
</dbReference>
<feature type="compositionally biased region" description="Basic and acidic residues" evidence="16">
    <location>
        <begin position="329"/>
        <end position="338"/>
    </location>
</feature>
<keyword evidence="5" id="KW-0255">Endonuclease</keyword>
<evidence type="ECO:0000313" key="18">
    <source>
        <dbReference type="EMBL" id="KAI1514543.1"/>
    </source>
</evidence>
<dbReference type="GO" id="GO:0015074">
    <property type="term" value="P:DNA integration"/>
    <property type="evidence" value="ECO:0007669"/>
    <property type="project" value="UniProtKB-KW"/>
</dbReference>
<dbReference type="SUPFAM" id="SSF53098">
    <property type="entry name" value="Ribonuclease H-like"/>
    <property type="match status" value="1"/>
</dbReference>
<sequence length="1218" mass="137886">MAATESSSLVTKTTVILEKPSDWQEWLFLRRDKATLNGIWEYCNPDMSQHELKKLIEPVRPTPATVAEGVTLRSQLTHEQRLDYQDLLDAWEYDQKTYLHRQKALNELTSEIAQTTARSNLYLLEGKSTAYERLKALKEHLSPNTARRSRELVVKYRDLQATRRGRAVEGWLDDWIKITDQMRTLNLPDGSNGNIIIIIPDVNGSRSQEDFLIAVKPLDDAWATMTLTDLLAKDEAGTPVPSLRDYVSKFRTFHSRTSPRAAGIGTFSATLGMADTNGGHKQRKPKCFCGEYHLFIECKYCNPKLREDGWQGDKDIFEAKERAKKHPKLKDYILRAEKGQGPSKKRPEMTSSKNGTASSSTSTPTPIRFDDDQLATSPIQTNALIQTFNTATTKVPHLMNRWVLDPGSNAHVCNTRQFGWSFVRKAKPGEVIYAGGQVVQIAEWGTVVLNVRTPSGKAPIKLTHVALVEGFFANVLGLSRCRPLGIHFDSGRDLLYQNNPSNVVAMLEYSNGHWLIDAEENDRPELSTLSTFAARFQPQRTSQKPRPAIVATANEAHQLWGHASKQAIDHLPESVTGFELVGDNKAPKWKDCDVCIQSKMTQQISRRTPEDTNTTPFYRVGIDLVQLLPQGEACYNGDKYAFHAICHSIKWHEVTTIPNRQKSTLVNVIKALIAKIQRQFEYTVVVFRIDSEPGYRELLYDVCKELGIKIEARAADTPAQNPNAERAGRVIVERGRALRISSGLPKELANELVITAAMLLNITPTESLDWETPYQRVFGRKPSVAHMAPIGCRAHVLDRKVKRGDKLESRTMIGYLVGYDSTNIFRIWIPSKGRVIRTRDVVFARQHLMKNDDEPEKLSEEAERLIEILDIPTPQALIDIEDLLSPLQKQTYEENNSLTQNDRNDAETATEKDIQFELGNLDKEFDNSATPESTIRVRHPDDSPTTPESMVSRRQNVPGGWGDQYQDYVPDRYQNNAPRRLNPEVGSQENVIEGHRRRHRANYSDHNHLSTNMTYYSTFLAAISQPETTKLFGELPKVRLYRDQLPPPPKRYRDVATHPFANEFQKAMNVEFDNSVDEAESELVKWVTESIQALGAAFPGGNYQMWEQCTVLLPHLKEVAGHRTGKKEDLMKQAESVLRAGWCLLLRDIRERVLGQGHPDTLTSVSELGLVLESQGKYEEAEAMHCRALEEYEEVLGREHPDTPTSVSELGLVCHRCQ</sequence>
<keyword evidence="7" id="KW-0460">Magnesium</keyword>
<keyword evidence="9" id="KW-0229">DNA integration</keyword>
<dbReference type="SUPFAM" id="SSF48452">
    <property type="entry name" value="TPR-like"/>
    <property type="match status" value="1"/>
</dbReference>
<dbReference type="GO" id="GO:0016787">
    <property type="term" value="F:hydrolase activity"/>
    <property type="evidence" value="ECO:0007669"/>
    <property type="project" value="UniProtKB-KW"/>
</dbReference>
<keyword evidence="3" id="KW-0540">Nuclease</keyword>
<dbReference type="EMBL" id="NRDI02000007">
    <property type="protein sequence ID" value="KAI1514543.1"/>
    <property type="molecule type" value="Genomic_DNA"/>
</dbReference>
<dbReference type="InterPro" id="IPR001584">
    <property type="entry name" value="Integrase_cat-core"/>
</dbReference>
<keyword evidence="13" id="KW-0233">DNA recombination</keyword>
<dbReference type="GO" id="GO:0032196">
    <property type="term" value="P:transposition"/>
    <property type="evidence" value="ECO:0007669"/>
    <property type="project" value="UniProtKB-KW"/>
</dbReference>
<dbReference type="InterPro" id="IPR036397">
    <property type="entry name" value="RNaseH_sf"/>
</dbReference>
<dbReference type="GO" id="GO:0003677">
    <property type="term" value="F:DNA binding"/>
    <property type="evidence" value="ECO:0007669"/>
    <property type="project" value="UniProtKB-KW"/>
</dbReference>
<keyword evidence="19" id="KW-1185">Reference proteome</keyword>
<keyword evidence="10" id="KW-0695">RNA-directed DNA polymerase</keyword>
<protein>
    <submittedName>
        <fullName evidence="18">TPR-10 multi-domain protein</fullName>
    </submittedName>
</protein>
<feature type="region of interest" description="Disordered" evidence="16">
    <location>
        <begin position="328"/>
        <end position="372"/>
    </location>
</feature>
<dbReference type="PROSITE" id="PS50994">
    <property type="entry name" value="INTEGRASE"/>
    <property type="match status" value="1"/>
</dbReference>
<dbReference type="PANTHER" id="PTHR42648:SF11">
    <property type="entry name" value="TRANSPOSON TY4-P GAG-POL POLYPROTEIN"/>
    <property type="match status" value="1"/>
</dbReference>
<keyword evidence="11" id="KW-0808">Transferase</keyword>
<dbReference type="GO" id="GO:0003887">
    <property type="term" value="F:DNA-directed DNA polymerase activity"/>
    <property type="evidence" value="ECO:0007669"/>
    <property type="project" value="UniProtKB-KW"/>
</dbReference>
<keyword evidence="2" id="KW-0548">Nucleotidyltransferase</keyword>
<name>A0A922T0I8_9PLEO</name>
<keyword evidence="4" id="KW-0479">Metal-binding</keyword>
<evidence type="ECO:0000256" key="4">
    <source>
        <dbReference type="ARBA" id="ARBA00022723"/>
    </source>
</evidence>
<keyword evidence="11" id="KW-0239">DNA-directed DNA polymerase</keyword>
<dbReference type="InterPro" id="IPR039537">
    <property type="entry name" value="Retrotran_Ty1/copia-like"/>
</dbReference>
<dbReference type="InterPro" id="IPR011990">
    <property type="entry name" value="TPR-like_helical_dom_sf"/>
</dbReference>
<feature type="compositionally biased region" description="Polar residues" evidence="16">
    <location>
        <begin position="943"/>
        <end position="955"/>
    </location>
</feature>
<dbReference type="InterPro" id="IPR057670">
    <property type="entry name" value="SH3_retrovirus"/>
</dbReference>
<dbReference type="GO" id="GO:0046872">
    <property type="term" value="F:metal ion binding"/>
    <property type="evidence" value="ECO:0007669"/>
    <property type="project" value="UniProtKB-KW"/>
</dbReference>
<dbReference type="Pfam" id="PF13374">
    <property type="entry name" value="TPR_10"/>
    <property type="match status" value="1"/>
</dbReference>
<dbReference type="Pfam" id="PF25597">
    <property type="entry name" value="SH3_retrovirus"/>
    <property type="match status" value="1"/>
</dbReference>
<evidence type="ECO:0000256" key="14">
    <source>
        <dbReference type="ARBA" id="ARBA00048173"/>
    </source>
</evidence>
<feature type="compositionally biased region" description="Low complexity" evidence="16">
    <location>
        <begin position="350"/>
        <end position="366"/>
    </location>
</feature>
<evidence type="ECO:0000259" key="17">
    <source>
        <dbReference type="PROSITE" id="PS50994"/>
    </source>
</evidence>
<gene>
    <name evidence="18" type="ORF">Ptr86124_005866</name>
</gene>
<comment type="catalytic activity">
    <reaction evidence="15">
        <text>DNA(n) + a 2'-deoxyribonucleoside 5'-triphosphate = DNA(n+1) + diphosphate</text>
        <dbReference type="Rhea" id="RHEA:22508"/>
        <dbReference type="Rhea" id="RHEA-COMP:17339"/>
        <dbReference type="Rhea" id="RHEA-COMP:17340"/>
        <dbReference type="ChEBI" id="CHEBI:33019"/>
        <dbReference type="ChEBI" id="CHEBI:61560"/>
        <dbReference type="ChEBI" id="CHEBI:173112"/>
        <dbReference type="EC" id="2.7.7.7"/>
    </reaction>
</comment>
<reference evidence="19" key="1">
    <citation type="journal article" date="2022" name="Microb. Genom.">
        <title>A global pangenome for the wheat fungal pathogen Pyrenophora tritici-repentis and prediction of effector protein structural homology.</title>
        <authorList>
            <person name="Moolhuijzen P.M."/>
            <person name="See P.T."/>
            <person name="Shi G."/>
            <person name="Powell H.R."/>
            <person name="Cockram J."/>
            <person name="Jorgensen L.N."/>
            <person name="Benslimane H."/>
            <person name="Strelkov S.E."/>
            <person name="Turner J."/>
            <person name="Liu Z."/>
            <person name="Moffat C.S."/>
        </authorList>
    </citation>
    <scope>NUCLEOTIDE SEQUENCE [LARGE SCALE GENOMIC DNA]</scope>
</reference>
<accession>A0A922T0I8</accession>
<evidence type="ECO:0000256" key="6">
    <source>
        <dbReference type="ARBA" id="ARBA00022801"/>
    </source>
</evidence>
<evidence type="ECO:0000256" key="11">
    <source>
        <dbReference type="ARBA" id="ARBA00022932"/>
    </source>
</evidence>
<dbReference type="GO" id="GO:0003964">
    <property type="term" value="F:RNA-directed DNA polymerase activity"/>
    <property type="evidence" value="ECO:0007669"/>
    <property type="project" value="UniProtKB-KW"/>
</dbReference>
<dbReference type="GO" id="GO:0004519">
    <property type="term" value="F:endonuclease activity"/>
    <property type="evidence" value="ECO:0007669"/>
    <property type="project" value="UniProtKB-KW"/>
</dbReference>
<evidence type="ECO:0000256" key="10">
    <source>
        <dbReference type="ARBA" id="ARBA00022918"/>
    </source>
</evidence>
<evidence type="ECO:0000256" key="15">
    <source>
        <dbReference type="ARBA" id="ARBA00049244"/>
    </source>
</evidence>
<keyword evidence="12" id="KW-0238">DNA-binding</keyword>